<proteinExistence type="predicted"/>
<evidence type="ECO:0000256" key="1">
    <source>
        <dbReference type="SAM" id="SignalP"/>
    </source>
</evidence>
<accession>A0A2U1B4T1</accession>
<dbReference type="Pfam" id="PF14534">
    <property type="entry name" value="DUF4440"/>
    <property type="match status" value="1"/>
</dbReference>
<feature type="domain" description="DUF4440" evidence="2">
    <location>
        <begin position="36"/>
        <end position="146"/>
    </location>
</feature>
<evidence type="ECO:0000313" key="4">
    <source>
        <dbReference type="Proteomes" id="UP000245466"/>
    </source>
</evidence>
<dbReference type="SUPFAM" id="SSF54427">
    <property type="entry name" value="NTF2-like"/>
    <property type="match status" value="1"/>
</dbReference>
<keyword evidence="4" id="KW-1185">Reference proteome</keyword>
<feature type="chain" id="PRO_5015618460" description="DUF4440 domain-containing protein" evidence="1">
    <location>
        <begin position="27"/>
        <end position="157"/>
    </location>
</feature>
<evidence type="ECO:0000313" key="3">
    <source>
        <dbReference type="EMBL" id="PVY43696.1"/>
    </source>
</evidence>
<dbReference type="EMBL" id="QEKI01000001">
    <property type="protein sequence ID" value="PVY43696.1"/>
    <property type="molecule type" value="Genomic_DNA"/>
</dbReference>
<dbReference type="InterPro" id="IPR032710">
    <property type="entry name" value="NTF2-like_dom_sf"/>
</dbReference>
<comment type="caution">
    <text evidence="3">The sequence shown here is derived from an EMBL/GenBank/DDBJ whole genome shotgun (WGS) entry which is preliminary data.</text>
</comment>
<sequence length="157" mass="17531">MMRKNTFTLLLAFVMLLFIKQSFAQATGNPESEQVKKVLSSYKAAIEALDVSNTTHLFAKDSKVFESGGVEGTYSHYLDHHLGPELKVFKSFNYSDYKVDVQVDGLYAFATETYIYTIVLAKDGSTIKKKGVATSTLKNNNGKWEIVSLHSSSRNTK</sequence>
<gene>
    <name evidence="3" type="ORF">C8E01_10152</name>
</gene>
<dbReference type="Proteomes" id="UP000245466">
    <property type="component" value="Unassembled WGS sequence"/>
</dbReference>
<reference evidence="3 4" key="1">
    <citation type="submission" date="2018-04" db="EMBL/GenBank/DDBJ databases">
        <title>Genomic Encyclopedia of Type Strains, Phase IV (KMG-IV): sequencing the most valuable type-strain genomes for metagenomic binning, comparative biology and taxonomic classification.</title>
        <authorList>
            <person name="Goeker M."/>
        </authorList>
    </citation>
    <scope>NUCLEOTIDE SEQUENCE [LARGE SCALE GENOMIC DNA]</scope>
    <source>
        <strain evidence="3 4">DSM 100231</strain>
    </source>
</reference>
<name>A0A2U1B4T1_9BACT</name>
<dbReference type="Gene3D" id="3.10.450.50">
    <property type="match status" value="1"/>
</dbReference>
<organism evidence="3 4">
    <name type="scientific">Pontibacter virosus</name>
    <dbReference type="NCBI Taxonomy" id="1765052"/>
    <lineage>
        <taxon>Bacteria</taxon>
        <taxon>Pseudomonadati</taxon>
        <taxon>Bacteroidota</taxon>
        <taxon>Cytophagia</taxon>
        <taxon>Cytophagales</taxon>
        <taxon>Hymenobacteraceae</taxon>
        <taxon>Pontibacter</taxon>
    </lineage>
</organism>
<evidence type="ECO:0000259" key="2">
    <source>
        <dbReference type="Pfam" id="PF14534"/>
    </source>
</evidence>
<keyword evidence="1" id="KW-0732">Signal</keyword>
<dbReference type="InterPro" id="IPR027843">
    <property type="entry name" value="DUF4440"/>
</dbReference>
<dbReference type="RefSeq" id="WP_243409353.1">
    <property type="nucleotide sequence ID" value="NZ_QEKI01000001.1"/>
</dbReference>
<dbReference type="AlphaFoldDB" id="A0A2U1B4T1"/>
<protein>
    <recommendedName>
        <fullName evidence="2">DUF4440 domain-containing protein</fullName>
    </recommendedName>
</protein>
<feature type="signal peptide" evidence="1">
    <location>
        <begin position="1"/>
        <end position="26"/>
    </location>
</feature>